<dbReference type="EMBL" id="JAGEOJ010000020">
    <property type="protein sequence ID" value="MBO2453416.1"/>
    <property type="molecule type" value="Genomic_DNA"/>
</dbReference>
<reference evidence="2" key="1">
    <citation type="submission" date="2021-03" db="EMBL/GenBank/DDBJ databases">
        <authorList>
            <person name="Kanchanasin P."/>
            <person name="Saeng-In P."/>
            <person name="Phongsopitanun W."/>
            <person name="Yuki M."/>
            <person name="Kudo T."/>
            <person name="Ohkuma M."/>
            <person name="Tanasupawat S."/>
        </authorList>
    </citation>
    <scope>NUCLEOTIDE SEQUENCE</scope>
    <source>
        <strain evidence="2">GKU 128</strain>
    </source>
</reference>
<feature type="domain" description="SnoaL-like" evidence="1">
    <location>
        <begin position="16"/>
        <end position="107"/>
    </location>
</feature>
<accession>A0A939PIM9</accession>
<sequence length="116" mass="12859">MDLDTACSRWEMLWNEADAERRVELAGSFCREDVELVDPGNQVRGAHGLSDAVARTRARMPGLTFRLTGRTDSHHNVVRLWWESASQDGSLTGIDVLVFGEDGRVAQAIGFMDQPA</sequence>
<dbReference type="Proteomes" id="UP000669179">
    <property type="component" value="Unassembled WGS sequence"/>
</dbReference>
<keyword evidence="3" id="KW-1185">Reference proteome</keyword>
<dbReference type="RefSeq" id="WP_208261436.1">
    <property type="nucleotide sequence ID" value="NZ_JAGEOJ010000020.1"/>
</dbReference>
<dbReference type="Gene3D" id="3.10.450.50">
    <property type="match status" value="1"/>
</dbReference>
<dbReference type="AlphaFoldDB" id="A0A939PIM9"/>
<dbReference type="SUPFAM" id="SSF54427">
    <property type="entry name" value="NTF2-like"/>
    <property type="match status" value="1"/>
</dbReference>
<gene>
    <name evidence="2" type="ORF">J4573_40430</name>
</gene>
<organism evidence="2 3">
    <name type="scientific">Actinomadura barringtoniae</name>
    <dbReference type="NCBI Taxonomy" id="1427535"/>
    <lineage>
        <taxon>Bacteria</taxon>
        <taxon>Bacillati</taxon>
        <taxon>Actinomycetota</taxon>
        <taxon>Actinomycetes</taxon>
        <taxon>Streptosporangiales</taxon>
        <taxon>Thermomonosporaceae</taxon>
        <taxon>Actinomadura</taxon>
    </lineage>
</organism>
<evidence type="ECO:0000313" key="3">
    <source>
        <dbReference type="Proteomes" id="UP000669179"/>
    </source>
</evidence>
<name>A0A939PIM9_9ACTN</name>
<comment type="caution">
    <text evidence="2">The sequence shown here is derived from an EMBL/GenBank/DDBJ whole genome shotgun (WGS) entry which is preliminary data.</text>
</comment>
<dbReference type="InterPro" id="IPR032710">
    <property type="entry name" value="NTF2-like_dom_sf"/>
</dbReference>
<evidence type="ECO:0000313" key="2">
    <source>
        <dbReference type="EMBL" id="MBO2453416.1"/>
    </source>
</evidence>
<proteinExistence type="predicted"/>
<evidence type="ECO:0000259" key="1">
    <source>
        <dbReference type="Pfam" id="PF12680"/>
    </source>
</evidence>
<dbReference type="Pfam" id="PF12680">
    <property type="entry name" value="SnoaL_2"/>
    <property type="match status" value="1"/>
</dbReference>
<dbReference type="InterPro" id="IPR037401">
    <property type="entry name" value="SnoaL-like"/>
</dbReference>
<protein>
    <submittedName>
        <fullName evidence="2">Nuclear transport factor 2 family protein</fullName>
    </submittedName>
</protein>